<keyword evidence="3" id="KW-0238">DNA-binding</keyword>
<evidence type="ECO:0000256" key="5">
    <source>
        <dbReference type="SAM" id="MobiDB-lite"/>
    </source>
</evidence>
<sequence>MIKPEELPSGRYRARYRDADGKVQSVPGTFERKSDAEDAAVDAQAKANRQAARSSGRMSPRTSWGDWWDVWNADREHASDVDRVEKSIVKVHLRPQWGDTELVQIKRPDVKKWYAKLTRECKSLSYANRIFDVFKASMNAAVDEEILEYSPCSRVKMKSPPKRPMPYYSHAEMAKITPNLKAHIRRAAEFLEDTGLRPSELSGLHAHRIDFESGWLYVAEVYLRGKKVMKPWPKDREFRRVPLTARAMRVALEALDGRDLTAGCGIPHLDGRPCKHPLVFVMPHGGVLLADTLSDELRAAGGKAGYALRRGLPTRLAEANVDPFLIARVMGHATVDQTNTYVQDTPASHQRITGALGDRPGLTVVGQDDERGTARGTEAREGPGASGSMGDQSDAG</sequence>
<dbReference type="Gene3D" id="1.10.150.130">
    <property type="match status" value="1"/>
</dbReference>
<dbReference type="Gene3D" id="1.10.443.10">
    <property type="entry name" value="Intergrase catalytic core"/>
    <property type="match status" value="1"/>
</dbReference>
<evidence type="ECO:0000313" key="7">
    <source>
        <dbReference type="EMBL" id="TDP97683.1"/>
    </source>
</evidence>
<dbReference type="RefSeq" id="WP_133850850.1">
    <property type="nucleotide sequence ID" value="NZ_SNXZ01000003.1"/>
</dbReference>
<evidence type="ECO:0000313" key="8">
    <source>
        <dbReference type="Proteomes" id="UP000295444"/>
    </source>
</evidence>
<dbReference type="PANTHER" id="PTHR30629">
    <property type="entry name" value="PROPHAGE INTEGRASE"/>
    <property type="match status" value="1"/>
</dbReference>
<protein>
    <submittedName>
        <fullName evidence="7">Site-specific recombinase XerD</fullName>
    </submittedName>
</protein>
<keyword evidence="8" id="KW-1185">Reference proteome</keyword>
<dbReference type="InterPro" id="IPR010998">
    <property type="entry name" value="Integrase_recombinase_N"/>
</dbReference>
<dbReference type="OrthoDB" id="1822491at2"/>
<feature type="domain" description="Tyr recombinase" evidence="6">
    <location>
        <begin position="163"/>
        <end position="355"/>
    </location>
</feature>
<dbReference type="Pfam" id="PF00589">
    <property type="entry name" value="Phage_integrase"/>
    <property type="match status" value="1"/>
</dbReference>
<dbReference type="EMBL" id="SNXZ01000003">
    <property type="protein sequence ID" value="TDP97683.1"/>
    <property type="molecule type" value="Genomic_DNA"/>
</dbReference>
<proteinExistence type="inferred from homology"/>
<dbReference type="InterPro" id="IPR058717">
    <property type="entry name" value="Phage_L5_Integrase_N"/>
</dbReference>
<name>A0A4R6SDH6_LABRH</name>
<dbReference type="GO" id="GO:0006310">
    <property type="term" value="P:DNA recombination"/>
    <property type="evidence" value="ECO:0007669"/>
    <property type="project" value="UniProtKB-KW"/>
</dbReference>
<evidence type="ECO:0000259" key="6">
    <source>
        <dbReference type="PROSITE" id="PS51898"/>
    </source>
</evidence>
<dbReference type="Proteomes" id="UP000295444">
    <property type="component" value="Unassembled WGS sequence"/>
</dbReference>
<dbReference type="GO" id="GO:0003677">
    <property type="term" value="F:DNA binding"/>
    <property type="evidence" value="ECO:0007669"/>
    <property type="project" value="UniProtKB-KW"/>
</dbReference>
<dbReference type="PANTHER" id="PTHR30629:SF2">
    <property type="entry name" value="PROPHAGE INTEGRASE INTS-RELATED"/>
    <property type="match status" value="1"/>
</dbReference>
<dbReference type="AlphaFoldDB" id="A0A4R6SDH6"/>
<organism evidence="7 8">
    <name type="scientific">Labedaea rhizosphaerae</name>
    <dbReference type="NCBI Taxonomy" id="598644"/>
    <lineage>
        <taxon>Bacteria</taxon>
        <taxon>Bacillati</taxon>
        <taxon>Actinomycetota</taxon>
        <taxon>Actinomycetes</taxon>
        <taxon>Pseudonocardiales</taxon>
        <taxon>Pseudonocardiaceae</taxon>
        <taxon>Labedaea</taxon>
    </lineage>
</organism>
<dbReference type="InterPro" id="IPR050808">
    <property type="entry name" value="Phage_Integrase"/>
</dbReference>
<evidence type="ECO:0000256" key="1">
    <source>
        <dbReference type="ARBA" id="ARBA00008857"/>
    </source>
</evidence>
<feature type="region of interest" description="Disordered" evidence="5">
    <location>
        <begin position="1"/>
        <end position="61"/>
    </location>
</feature>
<dbReference type="InterPro" id="IPR013762">
    <property type="entry name" value="Integrase-like_cat_sf"/>
</dbReference>
<dbReference type="CDD" id="cd00397">
    <property type="entry name" value="DNA_BRE_C"/>
    <property type="match status" value="1"/>
</dbReference>
<gene>
    <name evidence="7" type="ORF">EV186_103647</name>
</gene>
<evidence type="ECO:0000256" key="3">
    <source>
        <dbReference type="ARBA" id="ARBA00023125"/>
    </source>
</evidence>
<evidence type="ECO:0000256" key="2">
    <source>
        <dbReference type="ARBA" id="ARBA00022908"/>
    </source>
</evidence>
<dbReference type="InterPro" id="IPR002104">
    <property type="entry name" value="Integrase_catalytic"/>
</dbReference>
<feature type="compositionally biased region" description="Basic and acidic residues" evidence="5">
    <location>
        <begin position="368"/>
        <end position="381"/>
    </location>
</feature>
<comment type="caution">
    <text evidence="7">The sequence shown here is derived from an EMBL/GenBank/DDBJ whole genome shotgun (WGS) entry which is preliminary data.</text>
</comment>
<feature type="compositionally biased region" description="Low complexity" evidence="5">
    <location>
        <begin position="41"/>
        <end position="52"/>
    </location>
</feature>
<dbReference type="SUPFAM" id="SSF56349">
    <property type="entry name" value="DNA breaking-rejoining enzymes"/>
    <property type="match status" value="1"/>
</dbReference>
<accession>A0A4R6SDH6</accession>
<keyword evidence="2" id="KW-0229">DNA integration</keyword>
<feature type="region of interest" description="Disordered" evidence="5">
    <location>
        <begin position="351"/>
        <end position="396"/>
    </location>
</feature>
<comment type="similarity">
    <text evidence="1">Belongs to the 'phage' integrase family.</text>
</comment>
<keyword evidence="4" id="KW-0233">DNA recombination</keyword>
<dbReference type="GO" id="GO:0015074">
    <property type="term" value="P:DNA integration"/>
    <property type="evidence" value="ECO:0007669"/>
    <property type="project" value="UniProtKB-KW"/>
</dbReference>
<evidence type="ECO:0000256" key="4">
    <source>
        <dbReference type="ARBA" id="ARBA00023172"/>
    </source>
</evidence>
<dbReference type="InterPro" id="IPR011010">
    <property type="entry name" value="DNA_brk_join_enz"/>
</dbReference>
<dbReference type="PROSITE" id="PS51898">
    <property type="entry name" value="TYR_RECOMBINASE"/>
    <property type="match status" value="1"/>
</dbReference>
<dbReference type="Pfam" id="PF26003">
    <property type="entry name" value="Integrase_N_phage"/>
    <property type="match status" value="1"/>
</dbReference>
<reference evidence="7 8" key="1">
    <citation type="submission" date="2019-03" db="EMBL/GenBank/DDBJ databases">
        <title>Genomic Encyclopedia of Type Strains, Phase IV (KMG-IV): sequencing the most valuable type-strain genomes for metagenomic binning, comparative biology and taxonomic classification.</title>
        <authorList>
            <person name="Goeker M."/>
        </authorList>
    </citation>
    <scope>NUCLEOTIDE SEQUENCE [LARGE SCALE GENOMIC DNA]</scope>
    <source>
        <strain evidence="7 8">DSM 45361</strain>
    </source>
</reference>